<accession>A0A511NBJ3</accession>
<dbReference type="InterPro" id="IPR042122">
    <property type="entry name" value="Ser_AcTrfase_N_sf"/>
</dbReference>
<dbReference type="InterPro" id="IPR001451">
    <property type="entry name" value="Hexapep"/>
</dbReference>
<dbReference type="InterPro" id="IPR053376">
    <property type="entry name" value="Serine_acetyltransferase"/>
</dbReference>
<evidence type="ECO:0000313" key="11">
    <source>
        <dbReference type="EMBL" id="GEM49731.1"/>
    </source>
</evidence>
<dbReference type="AlphaFoldDB" id="A0A511NBJ3"/>
<dbReference type="GO" id="GO:0006535">
    <property type="term" value="P:cysteine biosynthetic process from serine"/>
    <property type="evidence" value="ECO:0007669"/>
    <property type="project" value="InterPro"/>
</dbReference>
<dbReference type="InterPro" id="IPR045304">
    <property type="entry name" value="LbH_SAT"/>
</dbReference>
<evidence type="ECO:0000313" key="12">
    <source>
        <dbReference type="Proteomes" id="UP000321306"/>
    </source>
</evidence>
<evidence type="ECO:0000256" key="5">
    <source>
        <dbReference type="ARBA" id="ARBA00022605"/>
    </source>
</evidence>
<dbReference type="InterPro" id="IPR010493">
    <property type="entry name" value="Ser_AcTrfase_N"/>
</dbReference>
<dbReference type="Gene3D" id="2.160.10.10">
    <property type="entry name" value="Hexapeptide repeat proteins"/>
    <property type="match status" value="1"/>
</dbReference>
<dbReference type="GO" id="GO:0005737">
    <property type="term" value="C:cytoplasm"/>
    <property type="evidence" value="ECO:0007669"/>
    <property type="project" value="InterPro"/>
</dbReference>
<gene>
    <name evidence="11" type="primary">cysE</name>
    <name evidence="11" type="ORF">DC3_53660</name>
</gene>
<evidence type="ECO:0000256" key="9">
    <source>
        <dbReference type="ARBA" id="ARBA00049486"/>
    </source>
</evidence>
<dbReference type="NCBIfam" id="NF041874">
    <property type="entry name" value="EPS_EpsC"/>
    <property type="match status" value="1"/>
</dbReference>
<evidence type="ECO:0000259" key="10">
    <source>
        <dbReference type="SMART" id="SM00971"/>
    </source>
</evidence>
<comment type="pathway">
    <text evidence="1">Amino-acid biosynthesis; L-cysteine biosynthesis; L-cysteine from L-serine: step 1/2.</text>
</comment>
<proteinExistence type="inferred from homology"/>
<evidence type="ECO:0000256" key="4">
    <source>
        <dbReference type="ARBA" id="ARBA00018522"/>
    </source>
</evidence>
<dbReference type="NCBIfam" id="TIGR01172">
    <property type="entry name" value="cysE"/>
    <property type="match status" value="1"/>
</dbReference>
<dbReference type="OrthoDB" id="9801456at2"/>
<comment type="catalytic activity">
    <reaction evidence="9">
        <text>L-serine + acetyl-CoA = O-acetyl-L-serine + CoA</text>
        <dbReference type="Rhea" id="RHEA:24560"/>
        <dbReference type="ChEBI" id="CHEBI:33384"/>
        <dbReference type="ChEBI" id="CHEBI:57287"/>
        <dbReference type="ChEBI" id="CHEBI:57288"/>
        <dbReference type="ChEBI" id="CHEBI:58340"/>
        <dbReference type="EC" id="2.3.1.30"/>
    </reaction>
</comment>
<dbReference type="SUPFAM" id="SSF51161">
    <property type="entry name" value="Trimeric LpxA-like enzymes"/>
    <property type="match status" value="1"/>
</dbReference>
<dbReference type="PANTHER" id="PTHR42811">
    <property type="entry name" value="SERINE ACETYLTRANSFERASE"/>
    <property type="match status" value="1"/>
</dbReference>
<evidence type="ECO:0000256" key="1">
    <source>
        <dbReference type="ARBA" id="ARBA00004876"/>
    </source>
</evidence>
<reference evidence="11 12" key="1">
    <citation type="submission" date="2019-07" db="EMBL/GenBank/DDBJ databases">
        <title>Whole genome shotgun sequence of Deinococcus cellulosilyticus NBRC 106333.</title>
        <authorList>
            <person name="Hosoyama A."/>
            <person name="Uohara A."/>
            <person name="Ohji S."/>
            <person name="Ichikawa N."/>
        </authorList>
    </citation>
    <scope>NUCLEOTIDE SEQUENCE [LARGE SCALE GENOMIC DNA]</scope>
    <source>
        <strain evidence="11 12">NBRC 106333</strain>
    </source>
</reference>
<dbReference type="Pfam" id="PF06426">
    <property type="entry name" value="SATase_N"/>
    <property type="match status" value="1"/>
</dbReference>
<keyword evidence="5" id="KW-0028">Amino-acid biosynthesis</keyword>
<keyword evidence="8" id="KW-0012">Acyltransferase</keyword>
<sequence>MSVATLLHNSVQARTLWSELQHAAQQLSESEKVLGRLLKSVFLTSENLAEGLSVLLSGKLSTEEVCAEDLRAEFVQVLSDPEVLGGVVADLQAIRERDPAVKDLLTPFLFFKGFHALQTHRIAHRLWTTGRQAFALFLQSQMSLRFAVDIHPAAHLGQGILMDHATGVVIGETAVVDDNVSMLHGVTLGGTGKQCCDRHPKIRSGVLIGAGATVLGNIEIGKDAKVAAGSVVLKPVHAHTTVAGVPAKVMARNVKFTPALEMNHEFDIHI</sequence>
<name>A0A511NBJ3_DEIC1</name>
<dbReference type="UniPathway" id="UPA00136">
    <property type="reaction ID" value="UER00199"/>
</dbReference>
<dbReference type="EC" id="2.3.1.30" evidence="3"/>
<dbReference type="EMBL" id="BJXB01000041">
    <property type="protein sequence ID" value="GEM49731.1"/>
    <property type="molecule type" value="Genomic_DNA"/>
</dbReference>
<comment type="similarity">
    <text evidence="2">Belongs to the transferase hexapeptide repeat family.</text>
</comment>
<dbReference type="CDD" id="cd03354">
    <property type="entry name" value="LbH_SAT"/>
    <property type="match status" value="1"/>
</dbReference>
<evidence type="ECO:0000256" key="3">
    <source>
        <dbReference type="ARBA" id="ARBA00013266"/>
    </source>
</evidence>
<keyword evidence="7" id="KW-0677">Repeat</keyword>
<protein>
    <recommendedName>
        <fullName evidence="4">Serine acetyltransferase</fullName>
        <ecNumber evidence="3">2.3.1.30</ecNumber>
    </recommendedName>
</protein>
<feature type="domain" description="Serine acetyltransferase N-terminal" evidence="10">
    <location>
        <begin position="16"/>
        <end position="119"/>
    </location>
</feature>
<organism evidence="11 12">
    <name type="scientific">Deinococcus cellulosilyticus (strain DSM 18568 / NBRC 106333 / KACC 11606 / 5516J-15)</name>
    <dbReference type="NCBI Taxonomy" id="1223518"/>
    <lineage>
        <taxon>Bacteria</taxon>
        <taxon>Thermotogati</taxon>
        <taxon>Deinococcota</taxon>
        <taxon>Deinococci</taxon>
        <taxon>Deinococcales</taxon>
        <taxon>Deinococcaceae</taxon>
        <taxon>Deinococcus</taxon>
    </lineage>
</organism>
<evidence type="ECO:0000256" key="8">
    <source>
        <dbReference type="ARBA" id="ARBA00023315"/>
    </source>
</evidence>
<dbReference type="SMART" id="SM00971">
    <property type="entry name" value="SATase_N"/>
    <property type="match status" value="1"/>
</dbReference>
<dbReference type="InterPro" id="IPR005881">
    <property type="entry name" value="Ser_O-AcTrfase"/>
</dbReference>
<dbReference type="InterPro" id="IPR018357">
    <property type="entry name" value="Hexapep_transf_CS"/>
</dbReference>
<keyword evidence="12" id="KW-1185">Reference proteome</keyword>
<dbReference type="GO" id="GO:0009001">
    <property type="term" value="F:serine O-acetyltransferase activity"/>
    <property type="evidence" value="ECO:0007669"/>
    <property type="project" value="UniProtKB-EC"/>
</dbReference>
<keyword evidence="6 11" id="KW-0808">Transferase</keyword>
<dbReference type="Proteomes" id="UP000321306">
    <property type="component" value="Unassembled WGS sequence"/>
</dbReference>
<evidence type="ECO:0000256" key="2">
    <source>
        <dbReference type="ARBA" id="ARBA00007274"/>
    </source>
</evidence>
<dbReference type="PROSITE" id="PS00101">
    <property type="entry name" value="HEXAPEP_TRANSFERASES"/>
    <property type="match status" value="1"/>
</dbReference>
<dbReference type="Pfam" id="PF00132">
    <property type="entry name" value="Hexapep"/>
    <property type="match status" value="1"/>
</dbReference>
<dbReference type="Gene3D" id="1.10.3130.10">
    <property type="entry name" value="serine acetyltransferase, domain 1"/>
    <property type="match status" value="1"/>
</dbReference>
<dbReference type="FunFam" id="2.160.10.10:FF:000002">
    <property type="entry name" value="Serine acetyltransferase"/>
    <property type="match status" value="1"/>
</dbReference>
<comment type="caution">
    <text evidence="11">The sequence shown here is derived from an EMBL/GenBank/DDBJ whole genome shotgun (WGS) entry which is preliminary data.</text>
</comment>
<evidence type="ECO:0000256" key="6">
    <source>
        <dbReference type="ARBA" id="ARBA00022679"/>
    </source>
</evidence>
<evidence type="ECO:0000256" key="7">
    <source>
        <dbReference type="ARBA" id="ARBA00022737"/>
    </source>
</evidence>
<dbReference type="InterPro" id="IPR011004">
    <property type="entry name" value="Trimer_LpxA-like_sf"/>
</dbReference>